<accession>A0AB34IID4</accession>
<reference evidence="2 3" key="1">
    <citation type="journal article" date="2024" name="Science">
        <title>Giant polyketide synthase enzymes in the biosynthesis of giant marine polyether toxins.</title>
        <authorList>
            <person name="Fallon T.R."/>
            <person name="Shende V.V."/>
            <person name="Wierzbicki I.H."/>
            <person name="Pendleton A.L."/>
            <person name="Watervoot N.F."/>
            <person name="Auber R.P."/>
            <person name="Gonzalez D.J."/>
            <person name="Wisecaver J.H."/>
            <person name="Moore B.S."/>
        </authorList>
    </citation>
    <scope>NUCLEOTIDE SEQUENCE [LARGE SCALE GENOMIC DNA]</scope>
    <source>
        <strain evidence="2 3">12B1</strain>
    </source>
</reference>
<keyword evidence="3" id="KW-1185">Reference proteome</keyword>
<dbReference type="AlphaFoldDB" id="A0AB34IID4"/>
<comment type="caution">
    <text evidence="2">The sequence shown here is derived from an EMBL/GenBank/DDBJ whole genome shotgun (WGS) entry which is preliminary data.</text>
</comment>
<evidence type="ECO:0000313" key="3">
    <source>
        <dbReference type="Proteomes" id="UP001515480"/>
    </source>
</evidence>
<feature type="region of interest" description="Disordered" evidence="1">
    <location>
        <begin position="1"/>
        <end position="76"/>
    </location>
</feature>
<gene>
    <name evidence="2" type="ORF">AB1Y20_012625</name>
</gene>
<dbReference type="EMBL" id="JBGBPQ010000024">
    <property type="protein sequence ID" value="KAL1499944.1"/>
    <property type="molecule type" value="Genomic_DNA"/>
</dbReference>
<protein>
    <submittedName>
        <fullName evidence="2">Uncharacterized protein</fullName>
    </submittedName>
</protein>
<evidence type="ECO:0000256" key="1">
    <source>
        <dbReference type="SAM" id="MobiDB-lite"/>
    </source>
</evidence>
<name>A0AB34IID4_PRYPA</name>
<proteinExistence type="predicted"/>
<dbReference type="Proteomes" id="UP001515480">
    <property type="component" value="Unassembled WGS sequence"/>
</dbReference>
<organism evidence="2 3">
    <name type="scientific">Prymnesium parvum</name>
    <name type="common">Toxic golden alga</name>
    <dbReference type="NCBI Taxonomy" id="97485"/>
    <lineage>
        <taxon>Eukaryota</taxon>
        <taxon>Haptista</taxon>
        <taxon>Haptophyta</taxon>
        <taxon>Prymnesiophyceae</taxon>
        <taxon>Prymnesiales</taxon>
        <taxon>Prymnesiaceae</taxon>
        <taxon>Prymnesium</taxon>
    </lineage>
</organism>
<sequence>MPRGVSRLHPPPPEAHRAPSSTGGQPCIPPPSPRAAPSTPKRKARPAVTSTPKRKAHPAAADEDGPPSCQPARRRSPAEAHVLRYYERFRGCSSLATAAKAASDAEVCASLRRLFDGLGERVSLAECKQLRAFLVAYGVSRTFAGLSKEADCLLPVVAHLQATKANRGRPCDVVRDVEALADACVVAGFHRNVSFASKCWCMLGNPVPMFSSEAVAYLKHKGHNLSRSPPRYDEFYRAWYTEYEKEREQYVVAAAKHNAHSCESTFEVSKLEAQLGAEWFAMRGFDNKLLVEGGPLRSSK</sequence>
<evidence type="ECO:0000313" key="2">
    <source>
        <dbReference type="EMBL" id="KAL1499944.1"/>
    </source>
</evidence>